<evidence type="ECO:0000256" key="9">
    <source>
        <dbReference type="ARBA" id="ARBA00038061"/>
    </source>
</evidence>
<dbReference type="AlphaFoldDB" id="A0A7M7TG11"/>
<dbReference type="OrthoDB" id="265044at2759"/>
<feature type="region of interest" description="Disordered" evidence="10">
    <location>
        <begin position="200"/>
        <end position="226"/>
    </location>
</feature>
<comment type="subcellular location">
    <subcellularLocation>
        <location evidence="1">Cell membrane</location>
        <topology evidence="1">Lipid-anchor</topology>
    </subcellularLocation>
</comment>
<keyword evidence="12" id="KW-1185">Reference proteome</keyword>
<evidence type="ECO:0000313" key="11">
    <source>
        <dbReference type="EnsemblMetazoa" id="XP_780235"/>
    </source>
</evidence>
<dbReference type="InParanoid" id="A0A7M7TG11"/>
<evidence type="ECO:0000256" key="3">
    <source>
        <dbReference type="ARBA" id="ARBA00022481"/>
    </source>
</evidence>
<keyword evidence="7" id="KW-0449">Lipoprotein</keyword>
<dbReference type="InterPro" id="IPR027417">
    <property type="entry name" value="P-loop_NTPase"/>
</dbReference>
<name>A0A7M7TG11_STRPU</name>
<dbReference type="FunFam" id="3.40.50.300:FF:000475">
    <property type="entry name" value="GTP-binding protein Rhes"/>
    <property type="match status" value="1"/>
</dbReference>
<dbReference type="GO" id="GO:0003924">
    <property type="term" value="F:GTPase activity"/>
    <property type="evidence" value="ECO:0007669"/>
    <property type="project" value="InterPro"/>
</dbReference>
<dbReference type="OMA" id="CKASRGV"/>
<evidence type="ECO:0000256" key="6">
    <source>
        <dbReference type="ARBA" id="ARBA00023136"/>
    </source>
</evidence>
<sequence>MVSTNMEQTMVMSTSILESELNTPAKNCYRLVIFGSSKVGKTSIVKRFLTGEFIEQYTPTIEDFHRKIYKIRGEVYRLDILDTSGNNPFPAMNRLSILTGDAFMLVYTIDNKETFQEVLRIRQQIIDTKRAKGIKSTPMVLAGNKVDRDDFREIDFDDARRAVSSAKRCSCLEVSAKDNINIDCLFHSLFEHARLPAEMTPSQHRKVGGSDNAGPPDLSPKSNPRGITLRKRISDACGVISPNARRPSLRSDLLQVRNNALRSVKRGDINEEEEPAAEGTGFRKKRGCIVQ</sequence>
<dbReference type="GeneID" id="574758"/>
<dbReference type="GO" id="GO:0007165">
    <property type="term" value="P:signal transduction"/>
    <property type="evidence" value="ECO:0000318"/>
    <property type="project" value="GO_Central"/>
</dbReference>
<keyword evidence="8" id="KW-0636">Prenylation</keyword>
<reference evidence="11" key="2">
    <citation type="submission" date="2021-01" db="UniProtKB">
        <authorList>
            <consortium name="EnsemblMetazoa"/>
        </authorList>
    </citation>
    <scope>IDENTIFICATION</scope>
</reference>
<dbReference type="PRINTS" id="PR00449">
    <property type="entry name" value="RASTRNSFRMNG"/>
</dbReference>
<dbReference type="InterPro" id="IPR052236">
    <property type="entry name" value="Small_GTPase_RasD"/>
</dbReference>
<evidence type="ECO:0000256" key="2">
    <source>
        <dbReference type="ARBA" id="ARBA00022475"/>
    </source>
</evidence>
<dbReference type="SMART" id="SM00173">
    <property type="entry name" value="RAS"/>
    <property type="match status" value="1"/>
</dbReference>
<dbReference type="Proteomes" id="UP000007110">
    <property type="component" value="Unassembled WGS sequence"/>
</dbReference>
<evidence type="ECO:0000256" key="7">
    <source>
        <dbReference type="ARBA" id="ARBA00023288"/>
    </source>
</evidence>
<evidence type="ECO:0000256" key="10">
    <source>
        <dbReference type="SAM" id="MobiDB-lite"/>
    </source>
</evidence>
<dbReference type="PROSITE" id="PS51419">
    <property type="entry name" value="RAB"/>
    <property type="match status" value="1"/>
</dbReference>
<keyword evidence="2" id="KW-1003">Cell membrane</keyword>
<feature type="region of interest" description="Disordered" evidence="10">
    <location>
        <begin position="267"/>
        <end position="291"/>
    </location>
</feature>
<dbReference type="GO" id="GO:0005886">
    <property type="term" value="C:plasma membrane"/>
    <property type="evidence" value="ECO:0007669"/>
    <property type="project" value="UniProtKB-SubCell"/>
</dbReference>
<evidence type="ECO:0000256" key="1">
    <source>
        <dbReference type="ARBA" id="ARBA00004193"/>
    </source>
</evidence>
<keyword evidence="6" id="KW-0472">Membrane</keyword>
<dbReference type="PROSITE" id="PS51421">
    <property type="entry name" value="RAS"/>
    <property type="match status" value="1"/>
</dbReference>
<keyword evidence="4" id="KW-0547">Nucleotide-binding</keyword>
<dbReference type="PANTHER" id="PTHR46149:SF3">
    <property type="entry name" value="MIP08469P"/>
    <property type="match status" value="1"/>
</dbReference>
<evidence type="ECO:0000256" key="5">
    <source>
        <dbReference type="ARBA" id="ARBA00023134"/>
    </source>
</evidence>
<dbReference type="Pfam" id="PF00071">
    <property type="entry name" value="Ras"/>
    <property type="match status" value="1"/>
</dbReference>
<dbReference type="SMART" id="SM00175">
    <property type="entry name" value="RAB"/>
    <property type="match status" value="1"/>
</dbReference>
<dbReference type="InterPro" id="IPR001806">
    <property type="entry name" value="Small_GTPase"/>
</dbReference>
<dbReference type="InterPro" id="IPR005225">
    <property type="entry name" value="Small_GTP-bd"/>
</dbReference>
<dbReference type="RefSeq" id="XP_780235.3">
    <property type="nucleotide sequence ID" value="XM_775142.5"/>
</dbReference>
<evidence type="ECO:0000313" key="12">
    <source>
        <dbReference type="Proteomes" id="UP000007110"/>
    </source>
</evidence>
<dbReference type="SUPFAM" id="SSF52540">
    <property type="entry name" value="P-loop containing nucleoside triphosphate hydrolases"/>
    <property type="match status" value="1"/>
</dbReference>
<dbReference type="NCBIfam" id="TIGR00231">
    <property type="entry name" value="small_GTP"/>
    <property type="match status" value="1"/>
</dbReference>
<dbReference type="SMART" id="SM00174">
    <property type="entry name" value="RHO"/>
    <property type="match status" value="1"/>
</dbReference>
<feature type="compositionally biased region" description="Basic residues" evidence="10">
    <location>
        <begin position="282"/>
        <end position="291"/>
    </location>
</feature>
<dbReference type="GO" id="GO:0031681">
    <property type="term" value="F:G-protein beta-subunit binding"/>
    <property type="evidence" value="ECO:0000318"/>
    <property type="project" value="GO_Central"/>
</dbReference>
<dbReference type="EnsemblMetazoa" id="XM_775142">
    <property type="protein sequence ID" value="XP_780235"/>
    <property type="gene ID" value="LOC574758"/>
</dbReference>
<accession>A0A7M7TG11</accession>
<reference evidence="12" key="1">
    <citation type="submission" date="2015-02" db="EMBL/GenBank/DDBJ databases">
        <title>Genome sequencing for Strongylocentrotus purpuratus.</title>
        <authorList>
            <person name="Murali S."/>
            <person name="Liu Y."/>
            <person name="Vee V."/>
            <person name="English A."/>
            <person name="Wang M."/>
            <person name="Skinner E."/>
            <person name="Han Y."/>
            <person name="Muzny D.M."/>
            <person name="Worley K.C."/>
            <person name="Gibbs R.A."/>
        </authorList>
    </citation>
    <scope>NUCLEOTIDE SEQUENCE</scope>
</reference>
<dbReference type="KEGG" id="spu:574758"/>
<organism evidence="11 12">
    <name type="scientific">Strongylocentrotus purpuratus</name>
    <name type="common">Purple sea urchin</name>
    <dbReference type="NCBI Taxonomy" id="7668"/>
    <lineage>
        <taxon>Eukaryota</taxon>
        <taxon>Metazoa</taxon>
        <taxon>Echinodermata</taxon>
        <taxon>Eleutherozoa</taxon>
        <taxon>Echinozoa</taxon>
        <taxon>Echinoidea</taxon>
        <taxon>Euechinoidea</taxon>
        <taxon>Echinacea</taxon>
        <taxon>Camarodonta</taxon>
        <taxon>Echinidea</taxon>
        <taxon>Strongylocentrotidae</taxon>
        <taxon>Strongylocentrotus</taxon>
    </lineage>
</organism>
<dbReference type="Gene3D" id="3.40.50.300">
    <property type="entry name" value="P-loop containing nucleotide triphosphate hydrolases"/>
    <property type="match status" value="1"/>
</dbReference>
<keyword evidence="5" id="KW-0342">GTP-binding</keyword>
<comment type="similarity">
    <text evidence="9">Belongs to the small GTPase superfamily. RasD family.</text>
</comment>
<evidence type="ECO:0000256" key="8">
    <source>
        <dbReference type="ARBA" id="ARBA00023289"/>
    </source>
</evidence>
<dbReference type="PANTHER" id="PTHR46149">
    <property type="entry name" value="MIP08469P"/>
    <property type="match status" value="1"/>
</dbReference>
<evidence type="ECO:0000256" key="4">
    <source>
        <dbReference type="ARBA" id="ARBA00022741"/>
    </source>
</evidence>
<keyword evidence="3" id="KW-0488">Methylation</keyword>
<proteinExistence type="inferred from homology"/>
<dbReference type="GO" id="GO:0005525">
    <property type="term" value="F:GTP binding"/>
    <property type="evidence" value="ECO:0007669"/>
    <property type="project" value="UniProtKB-KW"/>
</dbReference>
<protein>
    <submittedName>
        <fullName evidence="11">Uncharacterized protein</fullName>
    </submittedName>
</protein>
<dbReference type="FunCoup" id="A0A7M7TG11">
    <property type="interactions" value="232"/>
</dbReference>